<dbReference type="Gene3D" id="1.20.58.1380">
    <property type="match status" value="1"/>
</dbReference>
<dbReference type="EMBL" id="JBEUOH010000020">
    <property type="protein sequence ID" value="KAL0869446.1"/>
    <property type="molecule type" value="Genomic_DNA"/>
</dbReference>
<dbReference type="Gene3D" id="1.25.40.700">
    <property type="match status" value="1"/>
</dbReference>
<evidence type="ECO:0000256" key="5">
    <source>
        <dbReference type="SAM" id="MobiDB-lite"/>
    </source>
</evidence>
<keyword evidence="3" id="KW-0813">Transport</keyword>
<name>A0ABR3HGB0_LOXSC</name>
<proteinExistence type="inferred from homology"/>
<feature type="region of interest" description="Disordered" evidence="5">
    <location>
        <begin position="529"/>
        <end position="551"/>
    </location>
</feature>
<dbReference type="PANTHER" id="PTHR13405:SF11">
    <property type="entry name" value="NUCLEAR PORE COMPLEX PROTEIN NUP133"/>
    <property type="match status" value="1"/>
</dbReference>
<evidence type="ECO:0000256" key="2">
    <source>
        <dbReference type="ARBA" id="ARBA00005569"/>
    </source>
</evidence>
<keyword evidence="8" id="KW-1185">Reference proteome</keyword>
<feature type="region of interest" description="Disordered" evidence="5">
    <location>
        <begin position="1"/>
        <end position="22"/>
    </location>
</feature>
<dbReference type="Proteomes" id="UP001549920">
    <property type="component" value="Unassembled WGS sequence"/>
</dbReference>
<comment type="subcellular location">
    <subcellularLocation>
        <location evidence="1">Nucleus</location>
    </subcellularLocation>
</comment>
<evidence type="ECO:0000313" key="8">
    <source>
        <dbReference type="Proteomes" id="UP001549920"/>
    </source>
</evidence>
<dbReference type="PANTHER" id="PTHR13405">
    <property type="entry name" value="NUCLEAR PORE COMPLEX PROTEIN NUP133"/>
    <property type="match status" value="1"/>
</dbReference>
<evidence type="ECO:0000256" key="4">
    <source>
        <dbReference type="ARBA" id="ARBA00023242"/>
    </source>
</evidence>
<dbReference type="Gene3D" id="2.130.10.10">
    <property type="entry name" value="YVTN repeat-like/Quinoprotein amine dehydrogenase"/>
    <property type="match status" value="1"/>
</dbReference>
<dbReference type="Pfam" id="PF08801">
    <property type="entry name" value="Nucleoporin_N"/>
    <property type="match status" value="1"/>
</dbReference>
<evidence type="ECO:0000256" key="3">
    <source>
        <dbReference type="ARBA" id="ARBA00022448"/>
    </source>
</evidence>
<dbReference type="SUPFAM" id="SSF117289">
    <property type="entry name" value="Nucleoporin domain"/>
    <property type="match status" value="1"/>
</dbReference>
<feature type="domain" description="Nucleoporin Nup133/Nup155-like N-terminal" evidence="6">
    <location>
        <begin position="61"/>
        <end position="259"/>
    </location>
</feature>
<evidence type="ECO:0000256" key="1">
    <source>
        <dbReference type="ARBA" id="ARBA00004123"/>
    </source>
</evidence>
<organism evidence="7 8">
    <name type="scientific">Loxostege sticticalis</name>
    <name type="common">Beet webworm moth</name>
    <dbReference type="NCBI Taxonomy" id="481309"/>
    <lineage>
        <taxon>Eukaryota</taxon>
        <taxon>Metazoa</taxon>
        <taxon>Ecdysozoa</taxon>
        <taxon>Arthropoda</taxon>
        <taxon>Hexapoda</taxon>
        <taxon>Insecta</taxon>
        <taxon>Pterygota</taxon>
        <taxon>Neoptera</taxon>
        <taxon>Endopterygota</taxon>
        <taxon>Lepidoptera</taxon>
        <taxon>Glossata</taxon>
        <taxon>Ditrysia</taxon>
        <taxon>Pyraloidea</taxon>
        <taxon>Crambidae</taxon>
        <taxon>Pyraustinae</taxon>
        <taxon>Loxostege</taxon>
    </lineage>
</organism>
<reference evidence="7 8" key="1">
    <citation type="submission" date="2024-06" db="EMBL/GenBank/DDBJ databases">
        <title>A chromosome-level genome assembly of beet webworm, Loxostege sticticalis.</title>
        <authorList>
            <person name="Zhang Y."/>
        </authorList>
    </citation>
    <scope>NUCLEOTIDE SEQUENCE [LARGE SCALE GENOMIC DNA]</scope>
    <source>
        <strain evidence="7">AQ026</strain>
        <tissue evidence="7">Whole body</tissue>
    </source>
</reference>
<dbReference type="InterPro" id="IPR037624">
    <property type="entry name" value="Nup133-like"/>
</dbReference>
<gene>
    <name evidence="7" type="ORF">ABMA27_007679</name>
</gene>
<protein>
    <recommendedName>
        <fullName evidence="6">Nucleoporin Nup133/Nup155-like N-terminal domain-containing protein</fullName>
    </recommendedName>
</protein>
<accession>A0ABR3HGB0</accession>
<sequence length="1169" mass="127342">MEFSNTGGMRSPFSPRVRQSITGRKPIGMSARKNQNKYIQSPGTQNGDVIYKTPISTVETYGSPLPVMVTETLTFASGEVSVRLSPCGWCWLVAGRRVVAWPRDCAAPTAPSSPAPAPPAARELTLPQTDLAHKADLVELFYEDGAQMPSCVGVSPEGVVRYWWSVGHPSAMLDVSCELGGQECERLLHARDYLLLATTTCSVVLLRPHRHEGRATVTCRVLRPPSGWLGGIGRRVSHLFFGSMPAHGDTKLVGLVVVSEGQLESCEEAGREGCVLLVGGAGSGGGPLLQLWRGAELHEHSLRRALTDAHARAHHAPHGDPNSVEITALDVRASGNNGVLMLISAVNVARSPDVRYAIAHISVEDPANPRVTSLIPLRSWPQEVDQPPPRFLPIGPQALLYTPTYLALVSSTVSNDKVDFIDVSSEGDRILGAELCNGVPLVFSKKHGVLALTTADNLAPTPSLCDSPMGSPCPSDMYDGNLSLYEIDPHEVSMVTTDACGKLKTAFLFHLRRDAVACKAIIDALFPQHPASTQPPLSPNRRPAPEEEQTDVDAVLDTTVLNIAKEMLDDIPAGDPRLTRAGGLRTRVSLGSSAALQHQHQLRDKQRAFTLFRDFLRAQGLMRRLQLVSAESGGGVSRTVWALCSLAEQLAIAVALRRLQHGPDAQLIESAIYQVVCGDSGEVEEEPEVEAALSSGALSPADVCYRRVSRIGRVLRALATNAHAHAGADARANASHVAATINIINSVLSEAHKCRTQWAAETEAGAAPAPALGPRALLPALLQLLRLALTASLFHINLHRRQSAHNCPDANVRWQVCEASAALADRLLADAEPLQHEPRTRHMYEKLCRDIIRPFMEEGLVERAAVLAEKFKEFELLIEMCIDSNDMDRLYGYIDKYPNEGVAELAFAQIVDRGGPLVSALLRSTQPHIASRLVAWLQAAPSRAHLLALQRLAARDYGAAAPALAQLAGDEQDSVNRMTTMASLAKLCLLASDEPDNQPTETRRKVETCLALGDQHAALPRDLRLHYGLDSEDTRVIAPEELVQMYIETESQSLTEYDYKKALDLTDYVTDMERRDDLRLKVWCACIRHDSWDSCRMDAPAEELQAKMFFRLIDLVHLMGGDLELLLPAVEDILTAPALSSIVADARAQYIIKYGYECLHARPQTTPQA</sequence>
<dbReference type="InterPro" id="IPR015943">
    <property type="entry name" value="WD40/YVTN_repeat-like_dom_sf"/>
</dbReference>
<dbReference type="InterPro" id="IPR014908">
    <property type="entry name" value="Nucleoporin_Nup133/Nup155_N"/>
</dbReference>
<comment type="similarity">
    <text evidence="2">Belongs to the nucleoporin Nup133 family.</text>
</comment>
<comment type="caution">
    <text evidence="7">The sequence shown here is derived from an EMBL/GenBank/DDBJ whole genome shotgun (WGS) entry which is preliminary data.</text>
</comment>
<evidence type="ECO:0000259" key="6">
    <source>
        <dbReference type="Pfam" id="PF08801"/>
    </source>
</evidence>
<evidence type="ECO:0000313" key="7">
    <source>
        <dbReference type="EMBL" id="KAL0869445.1"/>
    </source>
</evidence>
<keyword evidence="4" id="KW-0539">Nucleus</keyword>
<dbReference type="EMBL" id="JBEUOH010000020">
    <property type="protein sequence ID" value="KAL0869445.1"/>
    <property type="molecule type" value="Genomic_DNA"/>
</dbReference>